<dbReference type="InterPro" id="IPR025110">
    <property type="entry name" value="AMP-bd_C"/>
</dbReference>
<protein>
    <submittedName>
        <fullName evidence="5">Acyl-CoA synthetase (AMP-forming)/AMP-acid ligase II</fullName>
    </submittedName>
</protein>
<dbReference type="Gene3D" id="3.30.300.30">
    <property type="match status" value="1"/>
</dbReference>
<dbReference type="RefSeq" id="WP_141955999.1">
    <property type="nucleotide sequence ID" value="NZ_VFOZ01000001.1"/>
</dbReference>
<dbReference type="InterPro" id="IPR045851">
    <property type="entry name" value="AMP-bd_C_sf"/>
</dbReference>
<dbReference type="InterPro" id="IPR050237">
    <property type="entry name" value="ATP-dep_AMP-bd_enzyme"/>
</dbReference>
<dbReference type="SUPFAM" id="SSF56801">
    <property type="entry name" value="Acetyl-CoA synthetase-like"/>
    <property type="match status" value="1"/>
</dbReference>
<organism evidence="5 6">
    <name type="scientific">Actinoallomurus bryophytorum</name>
    <dbReference type="NCBI Taxonomy" id="1490222"/>
    <lineage>
        <taxon>Bacteria</taxon>
        <taxon>Bacillati</taxon>
        <taxon>Actinomycetota</taxon>
        <taxon>Actinomycetes</taxon>
        <taxon>Streptosporangiales</taxon>
        <taxon>Thermomonosporaceae</taxon>
        <taxon>Actinoallomurus</taxon>
    </lineage>
</organism>
<evidence type="ECO:0000313" key="5">
    <source>
        <dbReference type="EMBL" id="TQL97242.1"/>
    </source>
</evidence>
<dbReference type="EMBL" id="VFOZ01000001">
    <property type="protein sequence ID" value="TQL97242.1"/>
    <property type="molecule type" value="Genomic_DNA"/>
</dbReference>
<evidence type="ECO:0000313" key="6">
    <source>
        <dbReference type="Proteomes" id="UP000316096"/>
    </source>
</evidence>
<evidence type="ECO:0000259" key="3">
    <source>
        <dbReference type="Pfam" id="PF00501"/>
    </source>
</evidence>
<feature type="domain" description="AMP-binding enzyme C-terminal" evidence="4">
    <location>
        <begin position="418"/>
        <end position="493"/>
    </location>
</feature>
<dbReference type="GO" id="GO:0016877">
    <property type="term" value="F:ligase activity, forming carbon-sulfur bonds"/>
    <property type="evidence" value="ECO:0007669"/>
    <property type="project" value="UniProtKB-ARBA"/>
</dbReference>
<comment type="caution">
    <text evidence="5">The sequence shown here is derived from an EMBL/GenBank/DDBJ whole genome shotgun (WGS) entry which is preliminary data.</text>
</comment>
<dbReference type="Proteomes" id="UP000316096">
    <property type="component" value="Unassembled WGS sequence"/>
</dbReference>
<gene>
    <name evidence="5" type="ORF">FB559_2821</name>
</gene>
<dbReference type="OrthoDB" id="9803968at2"/>
<name>A0A543CJE1_9ACTN</name>
<dbReference type="PANTHER" id="PTHR43767:SF7">
    <property type="entry name" value="MEDIUM_LONG-CHAIN-FATTY-ACID--COA LIGASE FADD8"/>
    <property type="match status" value="1"/>
</dbReference>
<dbReference type="InterPro" id="IPR042099">
    <property type="entry name" value="ANL_N_sf"/>
</dbReference>
<evidence type="ECO:0000259" key="4">
    <source>
        <dbReference type="Pfam" id="PF13193"/>
    </source>
</evidence>
<comment type="similarity">
    <text evidence="1">Belongs to the ATP-dependent AMP-binding enzyme family.</text>
</comment>
<proteinExistence type="inferred from homology"/>
<accession>A0A543CJE1</accession>
<keyword evidence="6" id="KW-1185">Reference proteome</keyword>
<feature type="domain" description="AMP-dependent synthetase/ligase" evidence="3">
    <location>
        <begin position="9"/>
        <end position="367"/>
    </location>
</feature>
<keyword evidence="2 5" id="KW-0436">Ligase</keyword>
<dbReference type="Gene3D" id="3.40.50.12780">
    <property type="entry name" value="N-terminal domain of ligase-like"/>
    <property type="match status" value="1"/>
</dbReference>
<dbReference type="Pfam" id="PF00501">
    <property type="entry name" value="AMP-binding"/>
    <property type="match status" value="1"/>
</dbReference>
<dbReference type="PANTHER" id="PTHR43767">
    <property type="entry name" value="LONG-CHAIN-FATTY-ACID--COA LIGASE"/>
    <property type="match status" value="1"/>
</dbReference>
<evidence type="ECO:0000256" key="1">
    <source>
        <dbReference type="ARBA" id="ARBA00006432"/>
    </source>
</evidence>
<sequence>MLTVDMVRAGARRHRDRVAIRYRDQSLTFRQVDELANRLANALIGSGVEAGERVGLLIGNGPWTVPLDFACLKARACRVPLNARLSADEHARMLADAGVRTLVYESALAGRAAELAERLDGLRAIGLGGARTGDPDLLERARSASVADPRLPARPDDVILALYTSGTTGTLKAAQHTQASYAAIVSNILTNLLSPGRDDVMLHAAPLIHASGTFVLPFWLRGAQAAVLDGFDPETYLAAISRYGVTHANLVPTMLQMLLATGGARERPGRLRSVIYGASPMPRPVIEKAMRAWGPIFTQYYGQTEAPLCLSVLAAEDHVGPDAPLGSCGQPSVDAEIRLVDERGAEVAPGQPGEVTVRAPFAMAGYLDAPELNAATFLGDGWLRTRDVARMDERGFLYLVDRTSDMIVSGAYNVYPREVEDALHTHPAVAECAVVGAPDERWVEAVVAFVVRRPGAAVTGTELAEHVRVRLAGYKVPKRVEFVPAIPKSGVGKILRRELRDPLWAGAGRAR</sequence>
<dbReference type="Pfam" id="PF13193">
    <property type="entry name" value="AMP-binding_C"/>
    <property type="match status" value="1"/>
</dbReference>
<reference evidence="5 6" key="1">
    <citation type="submission" date="2019-06" db="EMBL/GenBank/DDBJ databases">
        <title>Sequencing the genomes of 1000 actinobacteria strains.</title>
        <authorList>
            <person name="Klenk H.-P."/>
        </authorList>
    </citation>
    <scope>NUCLEOTIDE SEQUENCE [LARGE SCALE GENOMIC DNA]</scope>
    <source>
        <strain evidence="5 6">DSM 102200</strain>
    </source>
</reference>
<dbReference type="AlphaFoldDB" id="A0A543CJE1"/>
<evidence type="ECO:0000256" key="2">
    <source>
        <dbReference type="ARBA" id="ARBA00022598"/>
    </source>
</evidence>
<dbReference type="InterPro" id="IPR000873">
    <property type="entry name" value="AMP-dep_synth/lig_dom"/>
</dbReference>
<dbReference type="FunFam" id="3.30.300.30:FF:000008">
    <property type="entry name" value="2,3-dihydroxybenzoate-AMP ligase"/>
    <property type="match status" value="1"/>
</dbReference>